<protein>
    <submittedName>
        <fullName evidence="1">Uncharacterized protein</fullName>
    </submittedName>
</protein>
<reference evidence="1" key="1">
    <citation type="submission" date="2022-11" db="EMBL/GenBank/DDBJ databases">
        <title>Centuries of genome instability and evolution in soft-shell clam transmissible cancer (bioRxiv).</title>
        <authorList>
            <person name="Hart S.F.M."/>
            <person name="Yonemitsu M.A."/>
            <person name="Giersch R.M."/>
            <person name="Beal B.F."/>
            <person name="Arriagada G."/>
            <person name="Davis B.W."/>
            <person name="Ostrander E.A."/>
            <person name="Goff S.P."/>
            <person name="Metzger M.J."/>
        </authorList>
    </citation>
    <scope>NUCLEOTIDE SEQUENCE</scope>
    <source>
        <strain evidence="1">MELC-2E11</strain>
        <tissue evidence="1">Siphon/mantle</tissue>
    </source>
</reference>
<keyword evidence="2" id="KW-1185">Reference proteome</keyword>
<sequence>MVNQGVVKGHIHQVPNIDTCTPHLGHDFDERASMQTSVESLEEVAFAPVNYTVPNVNEEAISGMRQAETVVIPSNPNTPVCVYEIPYDAYYFALLLLLLPFRIESDLLSGYDCAKDAFVAKHALLDHSMGMHNSFLQQVEASMRRIQLAEAELNHESQDDCDVDIDFRPCDVQRYFDPHQYSSNTIDTESTHYHQLSACSMNVSTFETSVQTLTTCQKRAINIVQHHFSHNIQEPLRLFITGGAGVEMESFQVTSVKEALKLPQDAKMTMAVQVLQVESVQSYTNAQDTKQSYFPCLVGDSSDCAWLRVYQVPKITQCPGSTKVCPWMDVIVPDNVKAAAQQLPKEMKTATRPLNEAIAGTSPSTVTGKITQVSPLKRFHDNTLSSKFLRLVDDAQQPPVKVALFGREAEQAYSPGDVIRITDTYPYKKTNSLSTKKSAKVEFLPQEHIPIDVTTIPSTDDADFKADETTVEAITVIAAQSAYSYQACDKPICRNKKILDDGTCPTCHNKPSTEAHYSSALLNIARENNNFNEIRIFQDNLLKLFPDIPTNDSAAMMTHMKSAVPVSAKGRFTRTGLEILSTKRKQCS</sequence>
<dbReference type="Proteomes" id="UP001164746">
    <property type="component" value="Chromosome 7"/>
</dbReference>
<organism evidence="1 2">
    <name type="scientific">Mya arenaria</name>
    <name type="common">Soft-shell clam</name>
    <dbReference type="NCBI Taxonomy" id="6604"/>
    <lineage>
        <taxon>Eukaryota</taxon>
        <taxon>Metazoa</taxon>
        <taxon>Spiralia</taxon>
        <taxon>Lophotrochozoa</taxon>
        <taxon>Mollusca</taxon>
        <taxon>Bivalvia</taxon>
        <taxon>Autobranchia</taxon>
        <taxon>Heteroconchia</taxon>
        <taxon>Euheterodonta</taxon>
        <taxon>Imparidentia</taxon>
        <taxon>Neoheterodontei</taxon>
        <taxon>Myida</taxon>
        <taxon>Myoidea</taxon>
        <taxon>Myidae</taxon>
        <taxon>Mya</taxon>
    </lineage>
</organism>
<evidence type="ECO:0000313" key="2">
    <source>
        <dbReference type="Proteomes" id="UP001164746"/>
    </source>
</evidence>
<dbReference type="Gene3D" id="2.40.50.140">
    <property type="entry name" value="Nucleic acid-binding proteins"/>
    <property type="match status" value="1"/>
</dbReference>
<name>A0ABY7EUD0_MYAAR</name>
<dbReference type="InterPro" id="IPR012340">
    <property type="entry name" value="NA-bd_OB-fold"/>
</dbReference>
<evidence type="ECO:0000313" key="1">
    <source>
        <dbReference type="EMBL" id="WAR10796.1"/>
    </source>
</evidence>
<accession>A0ABY7EUD0</accession>
<gene>
    <name evidence="1" type="ORF">MAR_035872</name>
</gene>
<proteinExistence type="predicted"/>
<dbReference type="EMBL" id="CP111018">
    <property type="protein sequence ID" value="WAR10796.1"/>
    <property type="molecule type" value="Genomic_DNA"/>
</dbReference>